<dbReference type="Pfam" id="PF19657">
    <property type="entry name" value="DUF6160"/>
    <property type="match status" value="1"/>
</dbReference>
<organism evidence="3 4">
    <name type="scientific">Acinetobacter schindleri CIP 107287</name>
    <dbReference type="NCBI Taxonomy" id="1217988"/>
    <lineage>
        <taxon>Bacteria</taxon>
        <taxon>Pseudomonadati</taxon>
        <taxon>Pseudomonadota</taxon>
        <taxon>Gammaproteobacteria</taxon>
        <taxon>Moraxellales</taxon>
        <taxon>Moraxellaceae</taxon>
        <taxon>Acinetobacter</taxon>
    </lineage>
</organism>
<dbReference type="RefSeq" id="WP_004891772.1">
    <property type="nucleotide sequence ID" value="NZ_KB849575.1"/>
</dbReference>
<evidence type="ECO:0000259" key="2">
    <source>
        <dbReference type="Pfam" id="PF19657"/>
    </source>
</evidence>
<dbReference type="HOGENOM" id="CLU_023722_0_0_6"/>
<feature type="signal peptide" evidence="1">
    <location>
        <begin position="1"/>
        <end position="22"/>
    </location>
</feature>
<gene>
    <name evidence="3" type="ORF">F955_01068</name>
</gene>
<dbReference type="PATRIC" id="fig|1217988.3.peg.1027"/>
<sequence length="744" mass="80095">MKKIIKLKLLTLSICLAHQAYALEQIEERDLSGVTGQDGIIITHEISHATINQLNWYDPNPAANQKMGLGLHNVKINGVDDKPIISQLAIDLGGTDRGTGLHIDASLAPFNIIADLNLVKKQCVGSTCSTALTQSLGQLGISTKTPIGLVLKTSAGLFNINDTAYMDFQLQNANISHKLGNNSLILNDLNFNFAGSGYMYLSEHDGIVLATNNGLQDHYIDLGRVADTTDVSPERNKATNPGLNLDLRYQANGQTKNIMRMGASGALTNARLSVGANQEGITDFGTAGRLNGGNTTANNSYDAIGTGGLRLGMSAEFSSESDTNRPDQLKPTTLEIGHTGKDSYAVEFSNLRPLTTHDANGSAHKKNAYIDFGNIYINTIQANNLDFQINNKIKQTLGKDNNIVQQILSDGQNNSNFALIAIRDMDFQSIAAKARFISDNSLAELGGSGGTWGIGIPIYNLNANVALSGTQYGPEDKYGIAYNITASTEGYGIDTKTKLPSTTSMILIDGQDGVHGEAVNYYAGFRNIDALIQSEGVIGYEDEGIYIRADKLLIAANAELAIGQLPGSKYNCQVGTGNNCGQLVPFDNFSKRDDVLTNIAFKLDGNGELMIIPGVDPTPSSPNSNFLSFDANFKFRPLSVEEKADSNNLGSYFSLSNIDGPEDNLKISAINFNRMEGHLALKAKVKLSADTVTLDNQVHLNKSKDINQPFRTNFAMLTNNKMQNMANIAITGGTLRSTMGITPR</sequence>
<comment type="caution">
    <text evidence="3">The sequence shown here is derived from an EMBL/GenBank/DDBJ whole genome shotgun (WGS) entry which is preliminary data.</text>
</comment>
<evidence type="ECO:0000313" key="3">
    <source>
        <dbReference type="EMBL" id="ENV44985.1"/>
    </source>
</evidence>
<dbReference type="Proteomes" id="UP000018440">
    <property type="component" value="Unassembled WGS sequence"/>
</dbReference>
<feature type="domain" description="DUF6160" evidence="2">
    <location>
        <begin position="1"/>
        <end position="79"/>
    </location>
</feature>
<accession>N9AMQ9</accession>
<feature type="chain" id="PRO_5004138617" description="DUF6160 domain-containing protein" evidence="1">
    <location>
        <begin position="23"/>
        <end position="744"/>
    </location>
</feature>
<evidence type="ECO:0000256" key="1">
    <source>
        <dbReference type="SAM" id="SignalP"/>
    </source>
</evidence>
<name>N9AMQ9_9GAMM</name>
<protein>
    <recommendedName>
        <fullName evidence="2">DUF6160 domain-containing protein</fullName>
    </recommendedName>
</protein>
<dbReference type="InterPro" id="IPR046158">
    <property type="entry name" value="DUF6160"/>
</dbReference>
<reference evidence="3 4" key="1">
    <citation type="submission" date="2013-02" db="EMBL/GenBank/DDBJ databases">
        <title>The Genome Sequence of Acinetobacter schindleri CIP 107287.</title>
        <authorList>
            <consortium name="The Broad Institute Genome Sequencing Platform"/>
            <consortium name="The Broad Institute Genome Sequencing Center for Infectious Disease"/>
            <person name="Cerqueira G."/>
            <person name="Feldgarden M."/>
            <person name="Courvalin P."/>
            <person name="Perichon B."/>
            <person name="Grillot-Courvalin C."/>
            <person name="Clermont D."/>
            <person name="Rocha E."/>
            <person name="Yoon E.-J."/>
            <person name="Nemec A."/>
            <person name="Walker B."/>
            <person name="Young S.K."/>
            <person name="Zeng Q."/>
            <person name="Gargeya S."/>
            <person name="Fitzgerald M."/>
            <person name="Haas B."/>
            <person name="Abouelleil A."/>
            <person name="Alvarado L."/>
            <person name="Arachchi H.M."/>
            <person name="Berlin A.M."/>
            <person name="Chapman S.B."/>
            <person name="Dewar J."/>
            <person name="Goldberg J."/>
            <person name="Griggs A."/>
            <person name="Gujja S."/>
            <person name="Hansen M."/>
            <person name="Howarth C."/>
            <person name="Imamovic A."/>
            <person name="Larimer J."/>
            <person name="McCowan C."/>
            <person name="Murphy C."/>
            <person name="Neiman D."/>
            <person name="Pearson M."/>
            <person name="Priest M."/>
            <person name="Roberts A."/>
            <person name="Saif S."/>
            <person name="Shea T."/>
            <person name="Sisk P."/>
            <person name="Sykes S."/>
            <person name="Wortman J."/>
            <person name="Nusbaum C."/>
            <person name="Birren B."/>
        </authorList>
    </citation>
    <scope>NUCLEOTIDE SEQUENCE [LARGE SCALE GENOMIC DNA]</scope>
    <source>
        <strain evidence="3 4">CIP 107287</strain>
    </source>
</reference>
<evidence type="ECO:0000313" key="4">
    <source>
        <dbReference type="Proteomes" id="UP000018440"/>
    </source>
</evidence>
<proteinExistence type="predicted"/>
<keyword evidence="1" id="KW-0732">Signal</keyword>
<dbReference type="EMBL" id="APPQ01000024">
    <property type="protein sequence ID" value="ENV44985.1"/>
    <property type="molecule type" value="Genomic_DNA"/>
</dbReference>
<dbReference type="AlphaFoldDB" id="N9AMQ9"/>